<dbReference type="AlphaFoldDB" id="A0AAC8XZQ1"/>
<evidence type="ECO:0000313" key="1">
    <source>
        <dbReference type="EMBL" id="AMQ94644.1"/>
    </source>
</evidence>
<gene>
    <name evidence="1" type="ORF">ACT75_09015</name>
</gene>
<proteinExistence type="predicted"/>
<dbReference type="RefSeq" id="WP_061866583.1">
    <property type="nucleotide sequence ID" value="NZ_CP012959.1"/>
</dbReference>
<dbReference type="InterPro" id="IPR021283">
    <property type="entry name" value="Phage_Wedge1"/>
</dbReference>
<name>A0AAC8XZQ1_AGGAC</name>
<reference evidence="1 2" key="1">
    <citation type="submission" date="2015-10" db="EMBL/GenBank/DDBJ databases">
        <title>Tn-seq of a polymicrobial infection.</title>
        <authorList>
            <person name="Stacy A."/>
            <person name="Rumbaugh K.P."/>
            <person name="Whiteley M."/>
        </authorList>
    </citation>
    <scope>NUCLEOTIDE SEQUENCE [LARGE SCALE GENOMIC DNA]</scope>
    <source>
        <strain evidence="1 2">624</strain>
    </source>
</reference>
<dbReference type="Pfam" id="PF11041">
    <property type="entry name" value="Phage_Wedge1"/>
    <property type="match status" value="1"/>
</dbReference>
<protein>
    <recommendedName>
        <fullName evidence="3">DUF2612 domain-containing protein</fullName>
    </recommendedName>
</protein>
<dbReference type="Proteomes" id="UP000072236">
    <property type="component" value="Chromosome"/>
</dbReference>
<accession>A0AAC8XZQ1</accession>
<sequence>MAYADLLIWQYRNKPKAVATIKLIESIIAQGFVDLYQLQDVLNIETATGHQLDLVGKHVGQGRIINGYQMRKFFGFRGSTQALGFSKLRRGGGQWYRRRDPLADSVRLSDEDYRFMIKCRILKNYQTGTLPNMIEACRFIFGDGCRVIDNYDMTVSVSVSVSVSNQNISDFKKFAINNLDILPRQAGVQYIFKLV</sequence>
<dbReference type="EMBL" id="CP012959">
    <property type="protein sequence ID" value="AMQ94644.1"/>
    <property type="molecule type" value="Genomic_DNA"/>
</dbReference>
<evidence type="ECO:0000313" key="2">
    <source>
        <dbReference type="Proteomes" id="UP000072236"/>
    </source>
</evidence>
<evidence type="ECO:0008006" key="3">
    <source>
        <dbReference type="Google" id="ProtNLM"/>
    </source>
</evidence>
<organism evidence="1 2">
    <name type="scientific">Aggregatibacter actinomycetemcomitans</name>
    <name type="common">Actinobacillus actinomycetemcomitans</name>
    <name type="synonym">Haemophilus actinomycetemcomitans</name>
    <dbReference type="NCBI Taxonomy" id="714"/>
    <lineage>
        <taxon>Bacteria</taxon>
        <taxon>Pseudomonadati</taxon>
        <taxon>Pseudomonadota</taxon>
        <taxon>Gammaproteobacteria</taxon>
        <taxon>Pasteurellales</taxon>
        <taxon>Pasteurellaceae</taxon>
        <taxon>Aggregatibacter</taxon>
    </lineage>
</organism>
<dbReference type="KEGG" id="aact:ACT75_09015"/>